<dbReference type="EMBL" id="SDOX01000113">
    <property type="protein sequence ID" value="TFJ82374.1"/>
    <property type="molecule type" value="Genomic_DNA"/>
</dbReference>
<dbReference type="Proteomes" id="UP000355283">
    <property type="component" value="Unassembled WGS sequence"/>
</dbReference>
<feature type="region of interest" description="Disordered" evidence="1">
    <location>
        <begin position="53"/>
        <end position="72"/>
    </location>
</feature>
<gene>
    <name evidence="2" type="ORF">NSK_006285</name>
</gene>
<proteinExistence type="predicted"/>
<dbReference type="AlphaFoldDB" id="A0A4D9CUW9"/>
<feature type="compositionally biased region" description="Basic and acidic residues" evidence="1">
    <location>
        <begin position="53"/>
        <end position="63"/>
    </location>
</feature>
<evidence type="ECO:0000313" key="3">
    <source>
        <dbReference type="Proteomes" id="UP000355283"/>
    </source>
</evidence>
<evidence type="ECO:0000256" key="1">
    <source>
        <dbReference type="SAM" id="MobiDB-lite"/>
    </source>
</evidence>
<reference evidence="2 3" key="1">
    <citation type="submission" date="2019-01" db="EMBL/GenBank/DDBJ databases">
        <title>Nuclear Genome Assembly of the Microalgal Biofuel strain Nannochloropsis salina CCMP1776.</title>
        <authorList>
            <person name="Hovde B."/>
        </authorList>
    </citation>
    <scope>NUCLEOTIDE SEQUENCE [LARGE SCALE GENOMIC DNA]</scope>
    <source>
        <strain evidence="2 3">CCMP1776</strain>
    </source>
</reference>
<accession>A0A4D9CUW9</accession>
<comment type="caution">
    <text evidence="2">The sequence shown here is derived from an EMBL/GenBank/DDBJ whole genome shotgun (WGS) entry which is preliminary data.</text>
</comment>
<evidence type="ECO:0000313" key="2">
    <source>
        <dbReference type="EMBL" id="TFJ82374.1"/>
    </source>
</evidence>
<sequence length="98" mass="10186">MMAGEVVGRLLGAASAIQGMVSGNAPWCEAQEGTEEVGKEASSLVTALAERARDPELVEKGGEGEGEGEGVGFVEREGVRSLLARWVGDEEGRKVLEG</sequence>
<name>A0A4D9CUW9_9STRA</name>
<keyword evidence="3" id="KW-1185">Reference proteome</keyword>
<organism evidence="2 3">
    <name type="scientific">Nannochloropsis salina CCMP1776</name>
    <dbReference type="NCBI Taxonomy" id="1027361"/>
    <lineage>
        <taxon>Eukaryota</taxon>
        <taxon>Sar</taxon>
        <taxon>Stramenopiles</taxon>
        <taxon>Ochrophyta</taxon>
        <taxon>Eustigmatophyceae</taxon>
        <taxon>Eustigmatales</taxon>
        <taxon>Monodopsidaceae</taxon>
        <taxon>Microchloropsis</taxon>
        <taxon>Microchloropsis salina</taxon>
    </lineage>
</organism>
<protein>
    <submittedName>
        <fullName evidence="2">Uncharacterized protein</fullName>
    </submittedName>
</protein>